<keyword evidence="2" id="KW-0732">Signal</keyword>
<protein>
    <submittedName>
        <fullName evidence="4">Secreted protein with C-terminal beta-propeller domain</fullName>
    </submittedName>
</protein>
<dbReference type="InterPro" id="IPR012854">
    <property type="entry name" value="Cu_amine_oxidase-like_N"/>
</dbReference>
<evidence type="ECO:0000256" key="1">
    <source>
        <dbReference type="SAM" id="MobiDB-lite"/>
    </source>
</evidence>
<dbReference type="Proteomes" id="UP001519287">
    <property type="component" value="Unassembled WGS sequence"/>
</dbReference>
<dbReference type="SUPFAM" id="SSF55383">
    <property type="entry name" value="Copper amine oxidase, domain N"/>
    <property type="match status" value="1"/>
</dbReference>
<dbReference type="Gene3D" id="3.30.457.10">
    <property type="entry name" value="Copper amine oxidase-like, N-terminal domain"/>
    <property type="match status" value="1"/>
</dbReference>
<gene>
    <name evidence="4" type="ORF">J2Z66_000879</name>
</gene>
<organism evidence="4 5">
    <name type="scientific">Paenibacillus eucommiae</name>
    <dbReference type="NCBI Taxonomy" id="1355755"/>
    <lineage>
        <taxon>Bacteria</taxon>
        <taxon>Bacillati</taxon>
        <taxon>Bacillota</taxon>
        <taxon>Bacilli</taxon>
        <taxon>Bacillales</taxon>
        <taxon>Paenibacillaceae</taxon>
        <taxon>Paenibacillus</taxon>
    </lineage>
</organism>
<feature type="region of interest" description="Disordered" evidence="1">
    <location>
        <begin position="199"/>
        <end position="223"/>
    </location>
</feature>
<name>A0ABS4IP17_9BACL</name>
<dbReference type="Pfam" id="PF07833">
    <property type="entry name" value="Cu_amine_oxidN1"/>
    <property type="match status" value="1"/>
</dbReference>
<dbReference type="Pfam" id="PF09826">
    <property type="entry name" value="Beta_propel"/>
    <property type="match status" value="1"/>
</dbReference>
<feature type="signal peptide" evidence="2">
    <location>
        <begin position="1"/>
        <end position="24"/>
    </location>
</feature>
<evidence type="ECO:0000313" key="4">
    <source>
        <dbReference type="EMBL" id="MBP1989284.1"/>
    </source>
</evidence>
<dbReference type="RefSeq" id="WP_209970108.1">
    <property type="nucleotide sequence ID" value="NZ_JAGGLB010000002.1"/>
</dbReference>
<dbReference type="InterPro" id="IPR019198">
    <property type="entry name" value="Beta_propeller_containing"/>
</dbReference>
<dbReference type="InterPro" id="IPR036582">
    <property type="entry name" value="Mao_N_sf"/>
</dbReference>
<sequence length="801" mass="88687">MKKMLLWSFLVVVSVSLIATSSWAGESPVKRSKGPIPIEYKGNQLTFVHEPQNKNNHLMVPAKEWGDYLGIQIEWNAQLRTVTSKSGSTTVVWTLGKTEAAGSLGKLALTEAPYLHNEVFMVPLRAFSEAFGFFTLWNESSKSLLLQKEDSDLPIVGSAAKLSALLEQNPQYNLNTMVMKTEARAMNNEMAISPVAESAAPLTGSDTGSATKQKEDSAYSTTNVQVEGVDEGDVVKTDGSYIYQVNRQKIIVSQAQPANEMKVISTLEFPEQSMVPTEIYVDAKHLIVIGNSYISNSIAQPEASPNISNRAEKKMLMPIPNYGKQMVKAIIYDLTDKTKLKNIRELELEGYYISSRKIADSLYLVTNKGIDMQVLQQSKSEDNLLGAPQYRDSLSGDSFTTLSYDRIRYFPTSVTPNYVLVGGIDLSAPEQALQVASYVGSGNNIYASENHLYVAVSEYTNDQPEPQEDAAAKKKIANRGESSQMNTLVYKFMLEKGSVRSVANGKVPGTILNQFAMDEHNGYFRIATTTGEMWRDDEYTSKNNVYILDGMMNLSGKLEGLAPGERIYSTRFMGDRAYMVTFKNVDPLFVLDLKNPQQPNVLGKLKIPGYSDYLHPYDENHLIGFGKDTQEVSIKGDPTNTTAAYYQGMKIALFDVTDVANPIELYKESIGARGTDSELLGNHKALLFDKEKGLLAFPVTVTEKASSSNSTKENEASEYGQFTFQGMYVYNLSLAQGFQLKGKITHLSQEDIAKAGSGWYESDLNIQRGLYIGDVLYTLSRGLIKANKLDSLQEVGQLKLP</sequence>
<feature type="chain" id="PRO_5046110713" evidence="2">
    <location>
        <begin position="25"/>
        <end position="801"/>
    </location>
</feature>
<evidence type="ECO:0000259" key="3">
    <source>
        <dbReference type="Pfam" id="PF07833"/>
    </source>
</evidence>
<proteinExistence type="predicted"/>
<evidence type="ECO:0000313" key="5">
    <source>
        <dbReference type="Proteomes" id="UP001519287"/>
    </source>
</evidence>
<reference evidence="4 5" key="1">
    <citation type="submission" date="2021-03" db="EMBL/GenBank/DDBJ databases">
        <title>Genomic Encyclopedia of Type Strains, Phase IV (KMG-IV): sequencing the most valuable type-strain genomes for metagenomic binning, comparative biology and taxonomic classification.</title>
        <authorList>
            <person name="Goeker M."/>
        </authorList>
    </citation>
    <scope>NUCLEOTIDE SEQUENCE [LARGE SCALE GENOMIC DNA]</scope>
    <source>
        <strain evidence="4 5">DSM 26048</strain>
    </source>
</reference>
<comment type="caution">
    <text evidence="4">The sequence shown here is derived from an EMBL/GenBank/DDBJ whole genome shotgun (WGS) entry which is preliminary data.</text>
</comment>
<feature type="domain" description="Copper amine oxidase-like N-terminal" evidence="3">
    <location>
        <begin position="41"/>
        <end position="144"/>
    </location>
</feature>
<dbReference type="EMBL" id="JAGGLB010000002">
    <property type="protein sequence ID" value="MBP1989284.1"/>
    <property type="molecule type" value="Genomic_DNA"/>
</dbReference>
<evidence type="ECO:0000256" key="2">
    <source>
        <dbReference type="SAM" id="SignalP"/>
    </source>
</evidence>
<accession>A0ABS4IP17</accession>
<keyword evidence="5" id="KW-1185">Reference proteome</keyword>